<evidence type="ECO:0000313" key="2">
    <source>
        <dbReference type="EMBL" id="AUR01050.1"/>
    </source>
</evidence>
<reference evidence="2 3" key="2">
    <citation type="journal article" date="2017" name="Genome Biol. Evol.">
        <title>Trajectories and Drivers of Genome Evolution in Surface-Associated Marine Phaeobacter.</title>
        <authorList>
            <person name="Freese H.M."/>
            <person name="Sikorski J."/>
            <person name="Bunk B."/>
            <person name="Scheuner C."/>
            <person name="Meier-Kolthoff J.P."/>
            <person name="Sproer C."/>
            <person name="Gram L."/>
            <person name="Overmann J."/>
        </authorList>
    </citation>
    <scope>NUCLEOTIDE SEQUENCE [LARGE SCALE GENOMIC DNA]</scope>
    <source>
        <strain evidence="2 3">P88</strain>
    </source>
</reference>
<dbReference type="InterPro" id="IPR028992">
    <property type="entry name" value="Hedgehog/Intein_dom"/>
</dbReference>
<organism evidence="2 3">
    <name type="scientific">Phaeobacter inhibens</name>
    <dbReference type="NCBI Taxonomy" id="221822"/>
    <lineage>
        <taxon>Bacteria</taxon>
        <taxon>Pseudomonadati</taxon>
        <taxon>Pseudomonadota</taxon>
        <taxon>Alphaproteobacteria</taxon>
        <taxon>Rhodobacterales</taxon>
        <taxon>Roseobacteraceae</taxon>
        <taxon>Phaeobacter</taxon>
    </lineage>
</organism>
<dbReference type="Pfam" id="PF13403">
    <property type="entry name" value="Hint_2"/>
    <property type="match status" value="1"/>
</dbReference>
<evidence type="ECO:0000313" key="3">
    <source>
        <dbReference type="Proteomes" id="UP000236447"/>
    </source>
</evidence>
<reference evidence="2 3" key="1">
    <citation type="journal article" date="2017" name="Front. Microbiol.">
        <title>Phaeobacter piscinae sp. nov., a species of the Roseobacter group and potential aquaculture probiont.</title>
        <authorList>
            <person name="Sonnenschein E.C."/>
            <person name="Phippen C.B.W."/>
            <person name="Nielsen K.F."/>
            <person name="Mateiu R.V."/>
            <person name="Melchiorsen J."/>
            <person name="Gram L."/>
            <person name="Overmann J."/>
            <person name="Freese H.M."/>
        </authorList>
    </citation>
    <scope>NUCLEOTIDE SEQUENCE [LARGE SCALE GENOMIC DNA]</scope>
    <source>
        <strain evidence="2 3">P88</strain>
    </source>
</reference>
<dbReference type="EMBL" id="CP010725">
    <property type="protein sequence ID" value="AUR01050.1"/>
    <property type="molecule type" value="Genomic_DNA"/>
</dbReference>
<protein>
    <submittedName>
        <fullName evidence="2">Hint domain protein</fullName>
    </submittedName>
</protein>
<proteinExistence type="predicted"/>
<name>A0A2I7KEN3_9RHOB</name>
<evidence type="ECO:0000259" key="1">
    <source>
        <dbReference type="Pfam" id="PF13403"/>
    </source>
</evidence>
<feature type="domain" description="Hedgehog/Intein (Hint)" evidence="1">
    <location>
        <begin position="183"/>
        <end position="328"/>
    </location>
</feature>
<accession>A0A2I7KEN3</accession>
<dbReference type="Proteomes" id="UP000236447">
    <property type="component" value="Chromosome"/>
</dbReference>
<gene>
    <name evidence="2" type="ORF">PhaeoP88_03737</name>
</gene>
<sequence length="375" mass="40626">MGWMAARSIDRNDTALVVPQNICGPARPDNALMTRGSLCLDLSLDEARPSGDLLLLERTIDDPEGWPLLLRLRRHLGRGITLTLCQPGCELEHRIVADTAQSTESDAARLIYSWDSLLRWGRLALMTGSGGNIATVDISSPPPLRAQDAKTLLSVLPTTAEACGLRAVSLNSDIVPLTPLAGLIPQTKIATPDGEKSLGLLRRGDLVLTPEGDAVPVLYRLDRRAPAIGHDAPMRLRAPFFGLTEDILLAPQQRLVISGTDVDYLFGRPDVRLTAEMLQGTAVAAPAKGELYSRPGGPCPLIELTQLILPRHQRFIAAGTAVESLYLGRLRRKRGAYEASALAHLDRNMIPEHAVDPAPLLRSFDAAVLAERRIA</sequence>
<dbReference type="AlphaFoldDB" id="A0A2I7KEN3"/>